<feature type="compositionally biased region" description="Polar residues" evidence="1">
    <location>
        <begin position="511"/>
        <end position="521"/>
    </location>
</feature>
<feature type="transmembrane region" description="Helical" evidence="2">
    <location>
        <begin position="402"/>
        <end position="418"/>
    </location>
</feature>
<dbReference type="Gene3D" id="1.25.40.10">
    <property type="entry name" value="Tetratricopeptide repeat domain"/>
    <property type="match status" value="1"/>
</dbReference>
<dbReference type="InterPro" id="IPR011990">
    <property type="entry name" value="TPR-like_helical_dom_sf"/>
</dbReference>
<evidence type="ECO:0000313" key="4">
    <source>
        <dbReference type="Proteomes" id="UP000218231"/>
    </source>
</evidence>
<reference evidence="3 4" key="1">
    <citation type="journal article" date="2017" name="Curr. Biol.">
        <title>Genome architecture and evolution of a unichromosomal asexual nematode.</title>
        <authorList>
            <person name="Fradin H."/>
            <person name="Zegar C."/>
            <person name="Gutwein M."/>
            <person name="Lucas J."/>
            <person name="Kovtun M."/>
            <person name="Corcoran D."/>
            <person name="Baugh L.R."/>
            <person name="Kiontke K."/>
            <person name="Gunsalus K."/>
            <person name="Fitch D.H."/>
            <person name="Piano F."/>
        </authorList>
    </citation>
    <scope>NUCLEOTIDE SEQUENCE [LARGE SCALE GENOMIC DNA]</scope>
    <source>
        <strain evidence="3">PF1309</strain>
    </source>
</reference>
<feature type="compositionally biased region" description="Basic and acidic residues" evidence="1">
    <location>
        <begin position="523"/>
        <end position="533"/>
    </location>
</feature>
<keyword evidence="2" id="KW-0812">Transmembrane</keyword>
<keyword evidence="2" id="KW-1133">Transmembrane helix</keyword>
<feature type="region of interest" description="Disordered" evidence="1">
    <location>
        <begin position="501"/>
        <end position="533"/>
    </location>
</feature>
<sequence length="571" mass="64293">MGNTEEEKEDENGSETSTEDDGETSLESSQSGSSSSSSDSDSGGKKSGSDDSSSGDETFSGSSSGSDDEQGEEESNNNDTDSDDEEWAEAAWQDEHADICNELHVRDKTRENLEAEVQRKYAEASAAASSGQTEKARSWMIELCNHSLFDEIRKKFDSTANEETQIDSNSKLVRLYVSINNRLLCLDTPHLPKYLCEILLILPHRIDLWQRLGEFFIRQGHLDSGIESLHRASALQTTSVTEALAIAFYLKGHFKAALYHLKKLDDIGLLFSNPKMLAIVYKIYQQSPSHAKQMQVTFPDFEPTKFINSTSNLAVLENLERFSFSVADSISKMKEEEQKSLQEEEDELYAPLKRGRMDMEIQLRDWMRRTEQATGIQANTLVVTLVILLAAILESVNLECRQLIVNGLLLFYLCLLVLPHRQFPLSNLVLGFSLLLFLSILSDRFFESYISLYYLLKLLLFLYLLLPPMTHLRKFGKAVNNMADNSVRSEPTERTVVDSLQTPAEMKTGRSRTASVHTATAKSPDHTETAEKDGKGVYRKVIVINEEIIVSPSGREQKVVRKKEVQKTPLE</sequence>
<feature type="region of interest" description="Disordered" evidence="1">
    <location>
        <begin position="1"/>
        <end position="89"/>
    </location>
</feature>
<dbReference type="Proteomes" id="UP000218231">
    <property type="component" value="Unassembled WGS sequence"/>
</dbReference>
<feature type="compositionally biased region" description="Low complexity" evidence="1">
    <location>
        <begin position="25"/>
        <end position="41"/>
    </location>
</feature>
<keyword evidence="4" id="KW-1185">Reference proteome</keyword>
<accession>A0A2A2KLR2</accession>
<evidence type="ECO:0000256" key="1">
    <source>
        <dbReference type="SAM" id="MobiDB-lite"/>
    </source>
</evidence>
<name>A0A2A2KLR2_9BILA</name>
<evidence type="ECO:0000256" key="2">
    <source>
        <dbReference type="SAM" id="Phobius"/>
    </source>
</evidence>
<dbReference type="AlphaFoldDB" id="A0A2A2KLR2"/>
<feature type="compositionally biased region" description="Acidic residues" evidence="1">
    <location>
        <begin position="66"/>
        <end position="88"/>
    </location>
</feature>
<feature type="transmembrane region" description="Helical" evidence="2">
    <location>
        <begin position="376"/>
        <end position="396"/>
    </location>
</feature>
<feature type="compositionally biased region" description="Acidic residues" evidence="1">
    <location>
        <begin position="1"/>
        <end position="24"/>
    </location>
</feature>
<evidence type="ECO:0000313" key="3">
    <source>
        <dbReference type="EMBL" id="PAV74946.1"/>
    </source>
</evidence>
<organism evidence="3 4">
    <name type="scientific">Diploscapter pachys</name>
    <dbReference type="NCBI Taxonomy" id="2018661"/>
    <lineage>
        <taxon>Eukaryota</taxon>
        <taxon>Metazoa</taxon>
        <taxon>Ecdysozoa</taxon>
        <taxon>Nematoda</taxon>
        <taxon>Chromadorea</taxon>
        <taxon>Rhabditida</taxon>
        <taxon>Rhabditina</taxon>
        <taxon>Rhabditomorpha</taxon>
        <taxon>Rhabditoidea</taxon>
        <taxon>Rhabditidae</taxon>
        <taxon>Diploscapter</taxon>
    </lineage>
</organism>
<gene>
    <name evidence="3" type="ORF">WR25_26975</name>
</gene>
<keyword evidence="2" id="KW-0472">Membrane</keyword>
<feature type="compositionally biased region" description="Low complexity" evidence="1">
    <location>
        <begin position="50"/>
        <end position="65"/>
    </location>
</feature>
<feature type="transmembrane region" description="Helical" evidence="2">
    <location>
        <begin position="448"/>
        <end position="466"/>
    </location>
</feature>
<comment type="caution">
    <text evidence="3">The sequence shown here is derived from an EMBL/GenBank/DDBJ whole genome shotgun (WGS) entry which is preliminary data.</text>
</comment>
<protein>
    <submittedName>
        <fullName evidence="3">Uncharacterized protein</fullName>
    </submittedName>
</protein>
<proteinExistence type="predicted"/>
<dbReference type="EMBL" id="LIAE01008247">
    <property type="protein sequence ID" value="PAV74946.1"/>
    <property type="molecule type" value="Genomic_DNA"/>
</dbReference>